<organism evidence="1 2">
    <name type="scientific">Sclerotinia nivalis</name>
    <dbReference type="NCBI Taxonomy" id="352851"/>
    <lineage>
        <taxon>Eukaryota</taxon>
        <taxon>Fungi</taxon>
        <taxon>Dikarya</taxon>
        <taxon>Ascomycota</taxon>
        <taxon>Pezizomycotina</taxon>
        <taxon>Leotiomycetes</taxon>
        <taxon>Helotiales</taxon>
        <taxon>Sclerotiniaceae</taxon>
        <taxon>Sclerotinia</taxon>
    </lineage>
</organism>
<accession>A0A9X0AUQ8</accession>
<sequence length="138" mass="15890">MCSCVRVYWYFSNQVRPDQLNASYLKNKFTFLKFANVQTNGRPLKGVGPSQNSPLARPLPSNTKYFVVPARPPLIRARFTPVIYLLDGLFQMFGFAMRPSTLMNLQFLIMKKVPKVSLVQKIIHYWMDVSVLRPSTLS</sequence>
<name>A0A9X0AUQ8_9HELO</name>
<gene>
    <name evidence="1" type="ORF">OCU04_002965</name>
</gene>
<evidence type="ECO:0000313" key="2">
    <source>
        <dbReference type="Proteomes" id="UP001152300"/>
    </source>
</evidence>
<comment type="caution">
    <text evidence="1">The sequence shown here is derived from an EMBL/GenBank/DDBJ whole genome shotgun (WGS) entry which is preliminary data.</text>
</comment>
<dbReference type="AlphaFoldDB" id="A0A9X0AUQ8"/>
<dbReference type="EMBL" id="JAPEIS010000002">
    <property type="protein sequence ID" value="KAJ8069306.1"/>
    <property type="molecule type" value="Genomic_DNA"/>
</dbReference>
<protein>
    <submittedName>
        <fullName evidence="1">Uncharacterized protein</fullName>
    </submittedName>
</protein>
<evidence type="ECO:0000313" key="1">
    <source>
        <dbReference type="EMBL" id="KAJ8069306.1"/>
    </source>
</evidence>
<reference evidence="1" key="1">
    <citation type="submission" date="2022-11" db="EMBL/GenBank/DDBJ databases">
        <title>Genome Resource of Sclerotinia nivalis Strain SnTB1, a Plant Pathogen Isolated from American Ginseng.</title>
        <authorList>
            <person name="Fan S."/>
        </authorList>
    </citation>
    <scope>NUCLEOTIDE SEQUENCE</scope>
    <source>
        <strain evidence="1">SnTB1</strain>
    </source>
</reference>
<dbReference type="Proteomes" id="UP001152300">
    <property type="component" value="Unassembled WGS sequence"/>
</dbReference>
<proteinExistence type="predicted"/>
<keyword evidence="2" id="KW-1185">Reference proteome</keyword>